<feature type="signal peptide" evidence="5">
    <location>
        <begin position="1"/>
        <end position="25"/>
    </location>
</feature>
<keyword evidence="5" id="KW-0732">Signal</keyword>
<dbReference type="EMBL" id="PXZM01000038">
    <property type="protein sequence ID" value="PSJ90122.1"/>
    <property type="molecule type" value="Genomic_DNA"/>
</dbReference>
<dbReference type="AlphaFoldDB" id="A0A2P7UT19"/>
<feature type="domain" description="Thioredoxin" evidence="6">
    <location>
        <begin position="25"/>
        <end position="190"/>
    </location>
</feature>
<keyword evidence="4" id="KW-1015">Disulfide bond</keyword>
<name>A0A2P7UT19_9BACL</name>
<keyword evidence="3" id="KW-0479">Metal-binding</keyword>
<evidence type="ECO:0000256" key="1">
    <source>
        <dbReference type="ARBA" id="ARBA00010996"/>
    </source>
</evidence>
<sequence length="190" mass="21706">MKKTAWLIMLSILMVLVTACAPARYDYNYPVNEFAYTDQEGKPFSSKDLENKVWVANFVFTYCGTVCPTMTANMAELQKKAKKAGVDVEFISFSVDPERDTPEALKSYLGKFNADFSNWHALTGYGFDEIKTFILKSFKTPIEKDPNSDQIIHDTFLYLVDQKGTVANRYEGMTDVPYDKIIEDIKLLQQ</sequence>
<feature type="binding site" evidence="3">
    <location>
        <position position="63"/>
    </location>
    <ligand>
        <name>Cu cation</name>
        <dbReference type="ChEBI" id="CHEBI:23378"/>
    </ligand>
</feature>
<evidence type="ECO:0000256" key="2">
    <source>
        <dbReference type="ARBA" id="ARBA00023008"/>
    </source>
</evidence>
<feature type="chain" id="PRO_5039452947" evidence="5">
    <location>
        <begin position="26"/>
        <end position="190"/>
    </location>
</feature>
<dbReference type="CDD" id="cd02968">
    <property type="entry name" value="SCO"/>
    <property type="match status" value="1"/>
</dbReference>
<protein>
    <submittedName>
        <fullName evidence="7">Cytochrome c oxidase assembly protein</fullName>
    </submittedName>
</protein>
<evidence type="ECO:0000256" key="3">
    <source>
        <dbReference type="PIRSR" id="PIRSR603782-1"/>
    </source>
</evidence>
<evidence type="ECO:0000256" key="5">
    <source>
        <dbReference type="SAM" id="SignalP"/>
    </source>
</evidence>
<dbReference type="PANTHER" id="PTHR12151">
    <property type="entry name" value="ELECTRON TRANSPORT PROTIN SCO1/SENC FAMILY MEMBER"/>
    <property type="match status" value="1"/>
</dbReference>
<accession>A0A2P7UT19</accession>
<reference evidence="7 8" key="1">
    <citation type="submission" date="2018-03" db="EMBL/GenBank/DDBJ databases">
        <title>Brevisbacillus phylogenomics.</title>
        <authorList>
            <person name="Dunlap C."/>
        </authorList>
    </citation>
    <scope>NUCLEOTIDE SEQUENCE [LARGE SCALE GENOMIC DNA]</scope>
    <source>
        <strain evidence="7 8">NRRL NRS-1210</strain>
    </source>
</reference>
<dbReference type="PROSITE" id="PS51257">
    <property type="entry name" value="PROKAR_LIPOPROTEIN"/>
    <property type="match status" value="1"/>
</dbReference>
<gene>
    <name evidence="7" type="ORF">C7R93_22350</name>
</gene>
<keyword evidence="2 3" id="KW-0186">Copper</keyword>
<organism evidence="7 8">
    <name type="scientific">Brevibacillus fortis</name>
    <dbReference type="NCBI Taxonomy" id="2126352"/>
    <lineage>
        <taxon>Bacteria</taxon>
        <taxon>Bacillati</taxon>
        <taxon>Bacillota</taxon>
        <taxon>Bacilli</taxon>
        <taxon>Bacillales</taxon>
        <taxon>Paenibacillaceae</taxon>
        <taxon>Brevibacillus</taxon>
    </lineage>
</organism>
<feature type="binding site" evidence="3">
    <location>
        <position position="153"/>
    </location>
    <ligand>
        <name>Cu cation</name>
        <dbReference type="ChEBI" id="CHEBI:23378"/>
    </ligand>
</feature>
<proteinExistence type="inferred from homology"/>
<feature type="binding site" evidence="3">
    <location>
        <position position="67"/>
    </location>
    <ligand>
        <name>Cu cation</name>
        <dbReference type="ChEBI" id="CHEBI:23378"/>
    </ligand>
</feature>
<dbReference type="OrthoDB" id="9811998at2"/>
<dbReference type="SUPFAM" id="SSF52833">
    <property type="entry name" value="Thioredoxin-like"/>
    <property type="match status" value="1"/>
</dbReference>
<evidence type="ECO:0000256" key="4">
    <source>
        <dbReference type="PIRSR" id="PIRSR603782-2"/>
    </source>
</evidence>
<dbReference type="RefSeq" id="WP_106840888.1">
    <property type="nucleotide sequence ID" value="NZ_JBCNIW010000017.1"/>
</dbReference>
<comment type="similarity">
    <text evidence="1">Belongs to the SCO1/2 family.</text>
</comment>
<evidence type="ECO:0000259" key="6">
    <source>
        <dbReference type="PROSITE" id="PS51352"/>
    </source>
</evidence>
<dbReference type="PROSITE" id="PS51352">
    <property type="entry name" value="THIOREDOXIN_2"/>
    <property type="match status" value="1"/>
</dbReference>
<dbReference type="InterPro" id="IPR013766">
    <property type="entry name" value="Thioredoxin_domain"/>
</dbReference>
<dbReference type="InterPro" id="IPR036249">
    <property type="entry name" value="Thioredoxin-like_sf"/>
</dbReference>
<dbReference type="Pfam" id="PF02630">
    <property type="entry name" value="SCO1-SenC"/>
    <property type="match status" value="1"/>
</dbReference>
<dbReference type="PANTHER" id="PTHR12151:SF25">
    <property type="entry name" value="LINALOOL DEHYDRATASE_ISOMERASE DOMAIN-CONTAINING PROTEIN"/>
    <property type="match status" value="1"/>
</dbReference>
<dbReference type="GO" id="GO:0046872">
    <property type="term" value="F:metal ion binding"/>
    <property type="evidence" value="ECO:0007669"/>
    <property type="project" value="UniProtKB-KW"/>
</dbReference>
<evidence type="ECO:0000313" key="8">
    <source>
        <dbReference type="Proteomes" id="UP000240419"/>
    </source>
</evidence>
<dbReference type="InterPro" id="IPR003782">
    <property type="entry name" value="SCO1/SenC"/>
</dbReference>
<evidence type="ECO:0000313" key="7">
    <source>
        <dbReference type="EMBL" id="PSJ90122.1"/>
    </source>
</evidence>
<keyword evidence="8" id="KW-1185">Reference proteome</keyword>
<comment type="caution">
    <text evidence="7">The sequence shown here is derived from an EMBL/GenBank/DDBJ whole genome shotgun (WGS) entry which is preliminary data.</text>
</comment>
<dbReference type="Gene3D" id="3.40.30.10">
    <property type="entry name" value="Glutaredoxin"/>
    <property type="match status" value="1"/>
</dbReference>
<dbReference type="Proteomes" id="UP000240419">
    <property type="component" value="Unassembled WGS sequence"/>
</dbReference>
<feature type="disulfide bond" description="Redox-active" evidence="4">
    <location>
        <begin position="63"/>
        <end position="67"/>
    </location>
</feature>